<evidence type="ECO:0000313" key="1">
    <source>
        <dbReference type="EMBL" id="RSE21310.1"/>
    </source>
</evidence>
<organism evidence="1 2">
    <name type="scientific">Acinetobacter johnsonii</name>
    <dbReference type="NCBI Taxonomy" id="40214"/>
    <lineage>
        <taxon>Bacteria</taxon>
        <taxon>Pseudomonadati</taxon>
        <taxon>Pseudomonadota</taxon>
        <taxon>Gammaproteobacteria</taxon>
        <taxon>Moraxellales</taxon>
        <taxon>Moraxellaceae</taxon>
        <taxon>Acinetobacter</taxon>
    </lineage>
</organism>
<dbReference type="Proteomes" id="UP000277537">
    <property type="component" value="Unassembled WGS sequence"/>
</dbReference>
<proteinExistence type="predicted"/>
<accession>A0A427ULQ2</accession>
<name>A0A427ULQ2_ACIJO</name>
<dbReference type="EMBL" id="RHXE01000039">
    <property type="protein sequence ID" value="RSE21310.1"/>
    <property type="molecule type" value="Genomic_DNA"/>
</dbReference>
<reference evidence="1 2" key="1">
    <citation type="submission" date="2018-10" db="EMBL/GenBank/DDBJ databases">
        <title>Transmission dynamics of multidrug resistant bacteria on intensive care unit surfaces.</title>
        <authorList>
            <person name="D'Souza A.W."/>
            <person name="Potter R.F."/>
            <person name="Wallace M."/>
            <person name="Shupe A."/>
            <person name="Patel S."/>
            <person name="Sun S."/>
            <person name="Gul D."/>
            <person name="Kwon J.H."/>
            <person name="Andleeb S."/>
            <person name="Burnham C.-A.D."/>
            <person name="Dantas G."/>
        </authorList>
    </citation>
    <scope>NUCLEOTIDE SEQUENCE [LARGE SCALE GENOMIC DNA]</scope>
    <source>
        <strain evidence="1 2">AJ_385</strain>
    </source>
</reference>
<comment type="caution">
    <text evidence="1">The sequence shown here is derived from an EMBL/GenBank/DDBJ whole genome shotgun (WGS) entry which is preliminary data.</text>
</comment>
<evidence type="ECO:0000313" key="2">
    <source>
        <dbReference type="Proteomes" id="UP000277537"/>
    </source>
</evidence>
<gene>
    <name evidence="1" type="ORF">EGT73_13995</name>
</gene>
<dbReference type="AlphaFoldDB" id="A0A427ULQ2"/>
<sequence>MLHIYFSILAFQKSHLFQLDTLVTVFRIYNVLFTQNCLANVQQPLSNLYVFFSTIFQILISKPLIIPFSPQLNQLFPIFQILNISPK</sequence>
<protein>
    <submittedName>
        <fullName evidence="1">Uncharacterized protein</fullName>
    </submittedName>
</protein>